<keyword evidence="3 13" id="KW-0808">Transferase</keyword>
<evidence type="ECO:0000256" key="6">
    <source>
        <dbReference type="ARBA" id="ARBA00022989"/>
    </source>
</evidence>
<protein>
    <recommendedName>
        <fullName evidence="13">Glucokinase</fullName>
        <ecNumber evidence="13">2.7.1.2</ecNumber>
    </recommendedName>
    <alternativeName>
        <fullName evidence="13">Glucose kinase</fullName>
    </alternativeName>
</protein>
<dbReference type="Pfam" id="PF01418">
    <property type="entry name" value="HTH_6"/>
    <property type="match status" value="1"/>
</dbReference>
<evidence type="ECO:0000256" key="8">
    <source>
        <dbReference type="ARBA" id="ARBA00023125"/>
    </source>
</evidence>
<evidence type="ECO:0000256" key="5">
    <source>
        <dbReference type="ARBA" id="ARBA00022777"/>
    </source>
</evidence>
<evidence type="ECO:0000259" key="15">
    <source>
        <dbReference type="PROSITE" id="PS51071"/>
    </source>
</evidence>
<keyword evidence="4 14" id="KW-0812">Transmembrane</keyword>
<dbReference type="Gene3D" id="1.10.10.10">
    <property type="entry name" value="Winged helix-like DNA-binding domain superfamily/Winged helix DNA-binding domain"/>
    <property type="match status" value="1"/>
</dbReference>
<dbReference type="GO" id="GO:0003677">
    <property type="term" value="F:DNA binding"/>
    <property type="evidence" value="ECO:0007669"/>
    <property type="project" value="UniProtKB-KW"/>
</dbReference>
<feature type="domain" description="HTH rpiR-type" evidence="15">
    <location>
        <begin position="342"/>
        <end position="418"/>
    </location>
</feature>
<dbReference type="GO" id="GO:0006096">
    <property type="term" value="P:glycolytic process"/>
    <property type="evidence" value="ECO:0007669"/>
    <property type="project" value="UniProtKB-UniRule"/>
</dbReference>
<dbReference type="Pfam" id="PF01380">
    <property type="entry name" value="SIS"/>
    <property type="match status" value="1"/>
</dbReference>
<dbReference type="Gene3D" id="3.40.50.10490">
    <property type="entry name" value="Glucose-6-phosphate isomerase like protein, domain 1"/>
    <property type="match status" value="1"/>
</dbReference>
<organism evidence="17 18">
    <name type="scientific">Candidatus Burkholderia verschuerenii</name>
    <dbReference type="NCBI Taxonomy" id="242163"/>
    <lineage>
        <taxon>Bacteria</taxon>
        <taxon>Pseudomonadati</taxon>
        <taxon>Pseudomonadota</taxon>
        <taxon>Betaproteobacteria</taxon>
        <taxon>Burkholderiales</taxon>
        <taxon>Burkholderiaceae</taxon>
        <taxon>Burkholderia</taxon>
    </lineage>
</organism>
<evidence type="ECO:0000259" key="16">
    <source>
        <dbReference type="PROSITE" id="PS51464"/>
    </source>
</evidence>
<dbReference type="NCBIfam" id="NF001416">
    <property type="entry name" value="PRK00292.1-3"/>
    <property type="match status" value="1"/>
</dbReference>
<proteinExistence type="inferred from homology"/>
<dbReference type="SUPFAM" id="SSF46689">
    <property type="entry name" value="Homeodomain-like"/>
    <property type="match status" value="1"/>
</dbReference>
<dbReference type="GO" id="GO:0005536">
    <property type="term" value="F:D-glucose binding"/>
    <property type="evidence" value="ECO:0007669"/>
    <property type="project" value="InterPro"/>
</dbReference>
<dbReference type="InterPro" id="IPR001347">
    <property type="entry name" value="SIS_dom"/>
</dbReference>
<comment type="similarity">
    <text evidence="13">Belongs to the bacterial glucokinase family.</text>
</comment>
<feature type="transmembrane region" description="Helical" evidence="14">
    <location>
        <begin position="260"/>
        <end position="285"/>
    </location>
</feature>
<dbReference type="EMBL" id="LFJJ01000084">
    <property type="protein sequence ID" value="KND60054.1"/>
    <property type="molecule type" value="Genomic_DNA"/>
</dbReference>
<keyword evidence="9 13" id="KW-0324">Glycolysis</keyword>
<dbReference type="Proteomes" id="UP000036959">
    <property type="component" value="Unassembled WGS sequence"/>
</dbReference>
<keyword evidence="6 14" id="KW-1133">Transmembrane helix</keyword>
<keyword evidence="8" id="KW-0238">DNA-binding</keyword>
<evidence type="ECO:0000256" key="12">
    <source>
        <dbReference type="ARBA" id="ARBA00049060"/>
    </source>
</evidence>
<evidence type="ECO:0000256" key="9">
    <source>
        <dbReference type="ARBA" id="ARBA00023152"/>
    </source>
</evidence>
<dbReference type="AlphaFoldDB" id="A0A0L0MDL3"/>
<comment type="caution">
    <text evidence="17">The sequence shown here is derived from an EMBL/GenBank/DDBJ whole genome shotgun (WGS) entry which is preliminary data.</text>
</comment>
<dbReference type="NCBIfam" id="TIGR00749">
    <property type="entry name" value="glk"/>
    <property type="match status" value="1"/>
</dbReference>
<evidence type="ECO:0000313" key="17">
    <source>
        <dbReference type="EMBL" id="KND60054.1"/>
    </source>
</evidence>
<dbReference type="GO" id="GO:0016020">
    <property type="term" value="C:membrane"/>
    <property type="evidence" value="ECO:0007669"/>
    <property type="project" value="UniProtKB-SubCell"/>
</dbReference>
<dbReference type="SUPFAM" id="SSF53697">
    <property type="entry name" value="SIS domain"/>
    <property type="match status" value="1"/>
</dbReference>
<dbReference type="InterPro" id="IPR043129">
    <property type="entry name" value="ATPase_NBD"/>
</dbReference>
<keyword evidence="18" id="KW-1185">Reference proteome</keyword>
<keyword evidence="7" id="KW-0805">Transcription regulation</keyword>
<dbReference type="RefSeq" id="WP_050454071.1">
    <property type="nucleotide sequence ID" value="NZ_LFJJ01000084.1"/>
</dbReference>
<evidence type="ECO:0000256" key="1">
    <source>
        <dbReference type="ARBA" id="ARBA00004167"/>
    </source>
</evidence>
<keyword evidence="10" id="KW-0804">Transcription</keyword>
<gene>
    <name evidence="13" type="primary">glk</name>
    <name evidence="17" type="ORF">BVER_00050c</name>
</gene>
<feature type="domain" description="SIS" evidence="16">
    <location>
        <begin position="462"/>
        <end position="601"/>
    </location>
</feature>
<dbReference type="GO" id="GO:0005829">
    <property type="term" value="C:cytosol"/>
    <property type="evidence" value="ECO:0007669"/>
    <property type="project" value="TreeGrafter"/>
</dbReference>
<dbReference type="GO" id="GO:0004340">
    <property type="term" value="F:glucokinase activity"/>
    <property type="evidence" value="ECO:0007669"/>
    <property type="project" value="UniProtKB-UniRule"/>
</dbReference>
<dbReference type="InterPro" id="IPR035472">
    <property type="entry name" value="RpiR-like_SIS"/>
</dbReference>
<evidence type="ECO:0000256" key="10">
    <source>
        <dbReference type="ARBA" id="ARBA00023163"/>
    </source>
</evidence>
<feature type="transmembrane region" description="Helical" evidence="14">
    <location>
        <begin position="306"/>
        <end position="329"/>
    </location>
</feature>
<dbReference type="NCBIfam" id="NF010701">
    <property type="entry name" value="PRK14101.1"/>
    <property type="match status" value="1"/>
</dbReference>
<reference evidence="18" key="1">
    <citation type="submission" date="2015-06" db="EMBL/GenBank/DDBJ databases">
        <title>Comparative genomics of Burkholderia leaf nodule symbionts.</title>
        <authorList>
            <person name="Carlier A."/>
            <person name="Eberl L."/>
            <person name="Pinto-Carbo M."/>
        </authorList>
    </citation>
    <scope>NUCLEOTIDE SEQUENCE [LARGE SCALE GENOMIC DNA]</scope>
    <source>
        <strain evidence="18">UZHbot4</strain>
    </source>
</reference>
<keyword evidence="13" id="KW-0963">Cytoplasm</keyword>
<dbReference type="OrthoDB" id="257751at2"/>
<dbReference type="PATRIC" id="fig|242163.4.peg.6730"/>
<dbReference type="CDD" id="cd24008">
    <property type="entry name" value="ASKHA_NBD_GLK"/>
    <property type="match status" value="1"/>
</dbReference>
<evidence type="ECO:0000256" key="2">
    <source>
        <dbReference type="ARBA" id="ARBA00007693"/>
    </source>
</evidence>
<keyword evidence="13" id="KW-0067">ATP-binding</keyword>
<dbReference type="HAMAP" id="MF_00524">
    <property type="entry name" value="Glucokinase"/>
    <property type="match status" value="1"/>
</dbReference>
<dbReference type="GO" id="GO:0005524">
    <property type="term" value="F:ATP binding"/>
    <property type="evidence" value="ECO:0007669"/>
    <property type="project" value="UniProtKB-UniRule"/>
</dbReference>
<dbReference type="InterPro" id="IPR050201">
    <property type="entry name" value="Bacterial_glucokinase"/>
</dbReference>
<dbReference type="PANTHER" id="PTHR47690">
    <property type="entry name" value="GLUCOKINASE"/>
    <property type="match status" value="1"/>
</dbReference>
<dbReference type="SUPFAM" id="SSF53067">
    <property type="entry name" value="Actin-like ATPase domain"/>
    <property type="match status" value="1"/>
</dbReference>
<keyword evidence="5 13" id="KW-0418">Kinase</keyword>
<dbReference type="InterPro" id="IPR003836">
    <property type="entry name" value="Glucokinase"/>
</dbReference>
<dbReference type="Pfam" id="PF02685">
    <property type="entry name" value="Glucokinase"/>
    <property type="match status" value="1"/>
</dbReference>
<keyword evidence="13" id="KW-0547">Nucleotide-binding</keyword>
<dbReference type="PROSITE" id="PS51464">
    <property type="entry name" value="SIS"/>
    <property type="match status" value="1"/>
</dbReference>
<comment type="subcellular location">
    <subcellularLocation>
        <location evidence="13">Cytoplasm</location>
    </subcellularLocation>
    <subcellularLocation>
        <location evidence="1">Membrane</location>
        <topology evidence="1">Single-pass membrane protein</topology>
    </subcellularLocation>
</comment>
<dbReference type="PROSITE" id="PS00356">
    <property type="entry name" value="HTH_LACI_1"/>
    <property type="match status" value="1"/>
</dbReference>
<evidence type="ECO:0000256" key="11">
    <source>
        <dbReference type="ARBA" id="ARBA00023268"/>
    </source>
</evidence>
<accession>A0A0L0MDL3</accession>
<evidence type="ECO:0000256" key="14">
    <source>
        <dbReference type="SAM" id="Phobius"/>
    </source>
</evidence>
<dbReference type="InterPro" id="IPR000281">
    <property type="entry name" value="HTH_RpiR"/>
</dbReference>
<comment type="catalytic activity">
    <reaction evidence="12 13">
        <text>D-glucose + ATP = D-glucose 6-phosphate + ADP + H(+)</text>
        <dbReference type="Rhea" id="RHEA:17825"/>
        <dbReference type="ChEBI" id="CHEBI:4167"/>
        <dbReference type="ChEBI" id="CHEBI:15378"/>
        <dbReference type="ChEBI" id="CHEBI:30616"/>
        <dbReference type="ChEBI" id="CHEBI:61548"/>
        <dbReference type="ChEBI" id="CHEBI:456216"/>
        <dbReference type="EC" id="2.7.1.2"/>
    </reaction>
</comment>
<dbReference type="InterPro" id="IPR009057">
    <property type="entry name" value="Homeodomain-like_sf"/>
</dbReference>
<evidence type="ECO:0000313" key="18">
    <source>
        <dbReference type="Proteomes" id="UP000036959"/>
    </source>
</evidence>
<dbReference type="EC" id="2.7.1.2" evidence="13"/>
<feature type="binding site" evidence="13">
    <location>
        <begin position="24"/>
        <end position="29"/>
    </location>
    <ligand>
        <name>ATP</name>
        <dbReference type="ChEBI" id="CHEBI:30616"/>
    </ligand>
</feature>
<keyword evidence="11" id="KW-0511">Multifunctional enzyme</keyword>
<evidence type="ECO:0000256" key="7">
    <source>
        <dbReference type="ARBA" id="ARBA00023015"/>
    </source>
</evidence>
<comment type="similarity">
    <text evidence="2">In the N-terminal section; belongs to the bacterial glucokinase family.</text>
</comment>
<dbReference type="PROSITE" id="PS51071">
    <property type="entry name" value="HTH_RPIR"/>
    <property type="match status" value="1"/>
</dbReference>
<evidence type="ECO:0000256" key="4">
    <source>
        <dbReference type="ARBA" id="ARBA00022692"/>
    </source>
</evidence>
<dbReference type="PANTHER" id="PTHR47690:SF1">
    <property type="entry name" value="GLUCOKINASE"/>
    <property type="match status" value="1"/>
</dbReference>
<name>A0A0L0MDL3_9BURK</name>
<dbReference type="InterPro" id="IPR046348">
    <property type="entry name" value="SIS_dom_sf"/>
</dbReference>
<dbReference type="Gene3D" id="3.30.420.40">
    <property type="match status" value="1"/>
</dbReference>
<evidence type="ECO:0000256" key="3">
    <source>
        <dbReference type="ARBA" id="ARBA00022679"/>
    </source>
</evidence>
<dbReference type="GO" id="GO:0003700">
    <property type="term" value="F:DNA-binding transcription factor activity"/>
    <property type="evidence" value="ECO:0007669"/>
    <property type="project" value="InterPro"/>
</dbReference>
<keyword evidence="14" id="KW-0472">Membrane</keyword>
<evidence type="ECO:0000256" key="13">
    <source>
        <dbReference type="HAMAP-Rule" id="MF_00524"/>
    </source>
</evidence>
<sequence length="640" mass="68423">MSTGVPNKSAAAANQHADGPRLLADIGGTNARFALETAPGEIGNIRVYPGADYPGIAEVMQQYLKDTRVGRVNHAAIAIANPVDGDHVKMTNHDWSFSIEATRRALGFDTLLVVNDFTALAMALPGLTDAQREQVGGGARRQSSVIGLLGPGTGLGVSVLIPADDRWIALGSEGGHATFSPFDEREDLVMRYARRKFPHVSFERVCAGQGLELIYRALAERDAVTVADTFSAADVTTRALAGEALALEAVNCFCAILGTFAGNIAVTLGALGGIYIGGGIVLKLGELFHKSPFRQRFESKGRFQQYLAGIPTYIITAEYPAFLGVSAILAEQLSNRANSGSSAVFERIRQMRDALTPAERRVADLALNHPRSIINDPIIDIARKADVSQPTVIRFCRSLGCQGLSDFKLKLATGLTGTIPVSHSQVHLGDTATDFGAKVLDNTVSAILQLREHLNFENVERAIDILNGARRIEFYGLGNSNIVAQDAHYKFFRFGIPTIAYGDLYMQAASAALLGRGDVIVAVSKSGRAPELLRVLEVAMQQGATVIAITSSNTPLAKRATVALETDHIEIRESQLSMISRILHLVIIDILAVGVAIRRAAPQPGSKLSETVAKARWSGDDDAAAVLDWLSHGASGNAKE</sequence>
<dbReference type="CDD" id="cd05013">
    <property type="entry name" value="SIS_RpiR"/>
    <property type="match status" value="1"/>
</dbReference>
<dbReference type="InterPro" id="IPR036388">
    <property type="entry name" value="WH-like_DNA-bd_sf"/>
</dbReference>
<dbReference type="Gene3D" id="3.40.367.20">
    <property type="match status" value="1"/>
</dbReference>